<dbReference type="EMBL" id="WIND01000074">
    <property type="protein sequence ID" value="MSU92316.1"/>
    <property type="molecule type" value="Genomic_DNA"/>
</dbReference>
<comment type="caution">
    <text evidence="2">The sequence shown here is derived from an EMBL/GenBank/DDBJ whole genome shotgun (WGS) entry which is preliminary data.</text>
</comment>
<sequence>MLRPSARTKAHLAALSLLPLFAAVLPARADDLATGLAMGAVLETLTEQGFRDIRVEWSPREVTVLASGGGVSRTMIYDAATGELLRDDLEGTEDRRGFRDRRLSGVRKDAH</sequence>
<protein>
    <recommendedName>
        <fullName evidence="4">PepSY domain-containing protein</fullName>
    </recommendedName>
</protein>
<evidence type="ECO:0000256" key="1">
    <source>
        <dbReference type="SAM" id="SignalP"/>
    </source>
</evidence>
<keyword evidence="3" id="KW-1185">Reference proteome</keyword>
<gene>
    <name evidence="2" type="ORF">GE300_22565</name>
</gene>
<dbReference type="AlphaFoldDB" id="A0A6L5Z6Y5"/>
<reference evidence="2 3" key="1">
    <citation type="submission" date="2019-10" db="EMBL/GenBank/DDBJ databases">
        <title>Cognatihalovulum marinum gen. nov. sp. nov., a new member of the family Rhodobacteraceae isolated from deep seawater of the Northwest Indian Ocean.</title>
        <authorList>
            <person name="Ruan C."/>
            <person name="Wang J."/>
            <person name="Zheng X."/>
            <person name="Song L."/>
            <person name="Zhu Y."/>
            <person name="Huang Y."/>
            <person name="Lu Z."/>
            <person name="Du W."/>
            <person name="Huang L."/>
            <person name="Dai X."/>
        </authorList>
    </citation>
    <scope>NUCLEOTIDE SEQUENCE [LARGE SCALE GENOMIC DNA]</scope>
    <source>
        <strain evidence="2 3">2CG4</strain>
    </source>
</reference>
<accession>A0A6L5Z6Y5</accession>
<feature type="signal peptide" evidence="1">
    <location>
        <begin position="1"/>
        <end position="29"/>
    </location>
</feature>
<evidence type="ECO:0000313" key="3">
    <source>
        <dbReference type="Proteomes" id="UP000474957"/>
    </source>
</evidence>
<dbReference type="Proteomes" id="UP000474957">
    <property type="component" value="Unassembled WGS sequence"/>
</dbReference>
<organism evidence="2 3">
    <name type="scientific">Halovulum marinum</name>
    <dbReference type="NCBI Taxonomy" id="2662447"/>
    <lineage>
        <taxon>Bacteria</taxon>
        <taxon>Pseudomonadati</taxon>
        <taxon>Pseudomonadota</taxon>
        <taxon>Alphaproteobacteria</taxon>
        <taxon>Rhodobacterales</taxon>
        <taxon>Paracoccaceae</taxon>
        <taxon>Halovulum</taxon>
    </lineage>
</organism>
<keyword evidence="1" id="KW-0732">Signal</keyword>
<dbReference type="RefSeq" id="WP_154449815.1">
    <property type="nucleotide sequence ID" value="NZ_WIND01000074.1"/>
</dbReference>
<feature type="chain" id="PRO_5026808134" description="PepSY domain-containing protein" evidence="1">
    <location>
        <begin position="30"/>
        <end position="111"/>
    </location>
</feature>
<evidence type="ECO:0000313" key="2">
    <source>
        <dbReference type="EMBL" id="MSU92316.1"/>
    </source>
</evidence>
<proteinExistence type="predicted"/>
<name>A0A6L5Z6Y5_9RHOB</name>
<evidence type="ECO:0008006" key="4">
    <source>
        <dbReference type="Google" id="ProtNLM"/>
    </source>
</evidence>